<sequence>MGILSYILGTPEKLPIKKTYRFERNKSEFDVNIGEELNIWNKPNTKQVNLYAKGSSVGEGLVGTMSNSVISHHLSKTEYLFIENKVIGLTENSIDLFINMYADKKAVQETQQNYKKEWIENLNKKYNPKSSWELRFLSENKIGKNDFVIQTIDKSQIEEFYQRDVETIWLTDKNGEKLLAENHIRSGGTEKTLKAIFSGHELEVINFKKDYFWYYIEVGIKKER</sequence>
<accession>A0ABW7MSK4</accession>
<gene>
    <name evidence="1" type="ORF">V8G56_05300</name>
</gene>
<evidence type="ECO:0008006" key="3">
    <source>
        <dbReference type="Google" id="ProtNLM"/>
    </source>
</evidence>
<dbReference type="EMBL" id="JBAWKC010000001">
    <property type="protein sequence ID" value="MFH6768147.1"/>
    <property type="molecule type" value="Genomic_DNA"/>
</dbReference>
<proteinExistence type="predicted"/>
<keyword evidence="2" id="KW-1185">Reference proteome</keyword>
<organism evidence="1 2">
    <name type="scientific">Gaetbulibacter aquiaggeris</name>
    <dbReference type="NCBI Taxonomy" id="1735373"/>
    <lineage>
        <taxon>Bacteria</taxon>
        <taxon>Pseudomonadati</taxon>
        <taxon>Bacteroidota</taxon>
        <taxon>Flavobacteriia</taxon>
        <taxon>Flavobacteriales</taxon>
        <taxon>Flavobacteriaceae</taxon>
        <taxon>Gaetbulibacter</taxon>
    </lineage>
</organism>
<protein>
    <recommendedName>
        <fullName evidence="3">SH3 domain-containing protein</fullName>
    </recommendedName>
</protein>
<comment type="caution">
    <text evidence="1">The sequence shown here is derived from an EMBL/GenBank/DDBJ whole genome shotgun (WGS) entry which is preliminary data.</text>
</comment>
<reference evidence="1 2" key="1">
    <citation type="submission" date="2024-02" db="EMBL/GenBank/DDBJ databases">
        <title>A Gaetbulibacter species isolated from tidal flats and genomic insights of their niches.</title>
        <authorList>
            <person name="Ye Y."/>
        </authorList>
    </citation>
    <scope>NUCLEOTIDE SEQUENCE [LARGE SCALE GENOMIC DNA]</scope>
    <source>
        <strain evidence="1 2">KEM-8</strain>
    </source>
</reference>
<dbReference type="Proteomes" id="UP001610104">
    <property type="component" value="Unassembled WGS sequence"/>
</dbReference>
<evidence type="ECO:0000313" key="1">
    <source>
        <dbReference type="EMBL" id="MFH6768147.1"/>
    </source>
</evidence>
<name>A0ABW7MSK4_9FLAO</name>
<dbReference type="RefSeq" id="WP_395437395.1">
    <property type="nucleotide sequence ID" value="NZ_JBAWKC010000001.1"/>
</dbReference>
<evidence type="ECO:0000313" key="2">
    <source>
        <dbReference type="Proteomes" id="UP001610104"/>
    </source>
</evidence>